<dbReference type="InterPro" id="IPR036688">
    <property type="entry name" value="MoeA_C_domain_IV_sf"/>
</dbReference>
<evidence type="ECO:0000256" key="1">
    <source>
        <dbReference type="ARBA" id="ARBA00002901"/>
    </source>
</evidence>
<dbReference type="PROSITE" id="PS01079">
    <property type="entry name" value="MOCF_BIOSYNTHESIS_2"/>
    <property type="match status" value="1"/>
</dbReference>
<dbReference type="Proteomes" id="UP001157961">
    <property type="component" value="Unassembled WGS sequence"/>
</dbReference>
<dbReference type="SUPFAM" id="SSF53218">
    <property type="entry name" value="Molybdenum cofactor biosynthesis proteins"/>
    <property type="match status" value="1"/>
</dbReference>
<keyword evidence="6" id="KW-0500">Molybdenum</keyword>
<dbReference type="InterPro" id="IPR001453">
    <property type="entry name" value="MoaB/Mog_dom"/>
</dbReference>
<dbReference type="Pfam" id="PF03454">
    <property type="entry name" value="MoeA_C"/>
    <property type="match status" value="1"/>
</dbReference>
<organism evidence="8 9">
    <name type="scientific">Shimia sagamensis</name>
    <dbReference type="NCBI Taxonomy" id="1566352"/>
    <lineage>
        <taxon>Bacteria</taxon>
        <taxon>Pseudomonadati</taxon>
        <taxon>Pseudomonadota</taxon>
        <taxon>Alphaproteobacteria</taxon>
        <taxon>Rhodobacterales</taxon>
        <taxon>Roseobacteraceae</taxon>
    </lineage>
</organism>
<evidence type="ECO:0000256" key="3">
    <source>
        <dbReference type="ARBA" id="ARBA00010763"/>
    </source>
</evidence>
<comment type="caution">
    <text evidence="8">The sequence shown here is derived from an EMBL/GenBank/DDBJ whole genome shotgun (WGS) entry which is preliminary data.</text>
</comment>
<dbReference type="Gene3D" id="2.40.340.10">
    <property type="entry name" value="MoeA, C-terminal, domain IV"/>
    <property type="match status" value="1"/>
</dbReference>
<dbReference type="RefSeq" id="WP_283427079.1">
    <property type="nucleotide sequence ID" value="NZ_FXTY01000006.1"/>
</dbReference>
<dbReference type="Pfam" id="PF00994">
    <property type="entry name" value="MoCF_biosynth"/>
    <property type="match status" value="1"/>
</dbReference>
<dbReference type="EMBL" id="FXTY01000006">
    <property type="protein sequence ID" value="SMP29517.1"/>
    <property type="molecule type" value="Genomic_DNA"/>
</dbReference>
<evidence type="ECO:0000256" key="4">
    <source>
        <dbReference type="ARBA" id="ARBA00023150"/>
    </source>
</evidence>
<dbReference type="InterPro" id="IPR036425">
    <property type="entry name" value="MoaB/Mog-like_dom_sf"/>
</dbReference>
<dbReference type="SUPFAM" id="SSF63867">
    <property type="entry name" value="MoeA C-terminal domain-like"/>
    <property type="match status" value="1"/>
</dbReference>
<keyword evidence="9" id="KW-1185">Reference proteome</keyword>
<dbReference type="SMART" id="SM00852">
    <property type="entry name" value="MoCF_biosynth"/>
    <property type="match status" value="1"/>
</dbReference>
<keyword evidence="4 6" id="KW-0501">Molybdenum cofactor biosynthesis</keyword>
<keyword evidence="6" id="KW-0479">Metal-binding</keyword>
<protein>
    <recommendedName>
        <fullName evidence="6">Molybdopterin molybdenumtransferase</fullName>
        <ecNumber evidence="6">2.10.1.1</ecNumber>
    </recommendedName>
</protein>
<dbReference type="Gene3D" id="2.170.190.11">
    <property type="entry name" value="Molybdopterin biosynthesis moea protein, domain 3"/>
    <property type="match status" value="1"/>
</dbReference>
<evidence type="ECO:0000256" key="6">
    <source>
        <dbReference type="RuleBase" id="RU365090"/>
    </source>
</evidence>
<comment type="cofactor">
    <cofactor evidence="6">
        <name>Mg(2+)</name>
        <dbReference type="ChEBI" id="CHEBI:18420"/>
    </cofactor>
</comment>
<gene>
    <name evidence="8" type="ORF">SAMN06265373_106240</name>
</gene>
<keyword evidence="6" id="KW-0808">Transferase</keyword>
<evidence type="ECO:0000313" key="9">
    <source>
        <dbReference type="Proteomes" id="UP001157961"/>
    </source>
</evidence>
<comment type="function">
    <text evidence="1 6">Catalyzes the insertion of molybdate into adenylated molybdopterin with the concomitant release of AMP.</text>
</comment>
<sequence length="423" mass="44553">MSKQTELVPPPLKNNCFSLPADTHWTPVAEALALLKKRLHVCVGTERLPLAQACGRILSEDVSAQRSNPPLPNSAVDGYGLRHDDIVEGPQNVPLVEGRSAAGAPFQGAVPAGHAVRILTGATIPEGVDTVILQEDVATDGSAIAFHGPLKKGSNTRCSGEDVAAGEVIFARGRRVIPADLALAAATGASHLSVFRRLRVAVVSTGDELAEPGAEARPDQIFDANRPMLLAMIAQFGFDPVDMGRAPDDRDALKGFLDEAANRSDLVLTSGGASAGDEDHMSALLNETGSMTLWRLAVKPGRPLALGMWANTPVFGLPGNPVAAKVCTLIFAKPAMDALGGAGWRDPVGLEVPAAFAKSKKAGRREYLRARLRDGCAEVFRSEGSGRISGLSWAEGLVELPDEAIDVQEGTTVLYYPYSAFGL</sequence>
<name>A0ABY1P9U1_9RHOB</name>
<evidence type="ECO:0000256" key="2">
    <source>
        <dbReference type="ARBA" id="ARBA00005046"/>
    </source>
</evidence>
<dbReference type="Pfam" id="PF03453">
    <property type="entry name" value="MoeA_N"/>
    <property type="match status" value="1"/>
</dbReference>
<reference evidence="8 9" key="1">
    <citation type="submission" date="2017-05" db="EMBL/GenBank/DDBJ databases">
        <authorList>
            <person name="Varghese N."/>
            <person name="Submissions S."/>
        </authorList>
    </citation>
    <scope>NUCLEOTIDE SEQUENCE [LARGE SCALE GENOMIC DNA]</scope>
    <source>
        <strain evidence="8 9">DSM 29734</strain>
    </source>
</reference>
<proteinExistence type="inferred from homology"/>
<evidence type="ECO:0000256" key="5">
    <source>
        <dbReference type="ARBA" id="ARBA00047317"/>
    </source>
</evidence>
<dbReference type="PANTHER" id="PTHR10192:SF5">
    <property type="entry name" value="GEPHYRIN"/>
    <property type="match status" value="1"/>
</dbReference>
<dbReference type="Gene3D" id="3.40.980.10">
    <property type="entry name" value="MoaB/Mog-like domain"/>
    <property type="match status" value="1"/>
</dbReference>
<dbReference type="NCBIfam" id="NF045515">
    <property type="entry name" value="Glp_gephyrin"/>
    <property type="match status" value="1"/>
</dbReference>
<keyword evidence="6" id="KW-0460">Magnesium</keyword>
<dbReference type="CDD" id="cd00887">
    <property type="entry name" value="MoeA"/>
    <property type="match status" value="1"/>
</dbReference>
<evidence type="ECO:0000259" key="7">
    <source>
        <dbReference type="SMART" id="SM00852"/>
    </source>
</evidence>
<dbReference type="InterPro" id="IPR005111">
    <property type="entry name" value="MoeA_C_domain_IV"/>
</dbReference>
<evidence type="ECO:0000313" key="8">
    <source>
        <dbReference type="EMBL" id="SMP29517.1"/>
    </source>
</evidence>
<comment type="similarity">
    <text evidence="3 6">Belongs to the MoeA family.</text>
</comment>
<dbReference type="EC" id="2.10.1.1" evidence="6"/>
<feature type="domain" description="MoaB/Mog" evidence="7">
    <location>
        <begin position="201"/>
        <end position="338"/>
    </location>
</feature>
<dbReference type="Gene3D" id="3.90.105.10">
    <property type="entry name" value="Molybdopterin biosynthesis moea protein, domain 2"/>
    <property type="match status" value="1"/>
</dbReference>
<dbReference type="PANTHER" id="PTHR10192">
    <property type="entry name" value="MOLYBDOPTERIN BIOSYNTHESIS PROTEIN"/>
    <property type="match status" value="1"/>
</dbReference>
<dbReference type="SUPFAM" id="SSF63882">
    <property type="entry name" value="MoeA N-terminal region -like"/>
    <property type="match status" value="1"/>
</dbReference>
<comment type="pathway">
    <text evidence="2 6">Cofactor biosynthesis; molybdopterin biosynthesis.</text>
</comment>
<dbReference type="InterPro" id="IPR008284">
    <property type="entry name" value="MoCF_biosynth_CS"/>
</dbReference>
<accession>A0ABY1P9U1</accession>
<dbReference type="InterPro" id="IPR036135">
    <property type="entry name" value="MoeA_linker/N_sf"/>
</dbReference>
<dbReference type="NCBIfam" id="TIGR00177">
    <property type="entry name" value="molyb_syn"/>
    <property type="match status" value="1"/>
</dbReference>
<comment type="catalytic activity">
    <reaction evidence="5">
        <text>adenylyl-molybdopterin + molybdate = Mo-molybdopterin + AMP + H(+)</text>
        <dbReference type="Rhea" id="RHEA:35047"/>
        <dbReference type="ChEBI" id="CHEBI:15378"/>
        <dbReference type="ChEBI" id="CHEBI:36264"/>
        <dbReference type="ChEBI" id="CHEBI:62727"/>
        <dbReference type="ChEBI" id="CHEBI:71302"/>
        <dbReference type="ChEBI" id="CHEBI:456215"/>
        <dbReference type="EC" id="2.10.1.1"/>
    </reaction>
</comment>
<dbReference type="InterPro" id="IPR038987">
    <property type="entry name" value="MoeA-like"/>
</dbReference>
<dbReference type="InterPro" id="IPR005110">
    <property type="entry name" value="MoeA_linker/N"/>
</dbReference>